<dbReference type="SMART" id="SM00184">
    <property type="entry name" value="RING"/>
    <property type="match status" value="1"/>
</dbReference>
<comment type="caution">
    <text evidence="6">The sequence shown here is derived from an EMBL/GenBank/DDBJ whole genome shotgun (WGS) entry which is preliminary data.</text>
</comment>
<dbReference type="KEGG" id="tng:GSTEN00013932G001"/>
<gene>
    <name evidence="6" type="ORF">GSTENG00013932001</name>
</gene>
<evidence type="ECO:0000256" key="3">
    <source>
        <dbReference type="ARBA" id="ARBA00022833"/>
    </source>
</evidence>
<dbReference type="EMBL" id="CAAE01014526">
    <property type="protein sequence ID" value="CAF96775.1"/>
    <property type="molecule type" value="Genomic_DNA"/>
</dbReference>
<proteinExistence type="predicted"/>
<protein>
    <submittedName>
        <fullName evidence="6">(spotted green pufferfish) hypothetical protein</fullName>
    </submittedName>
</protein>
<dbReference type="SUPFAM" id="SSF57850">
    <property type="entry name" value="RING/U-box"/>
    <property type="match status" value="1"/>
</dbReference>
<reference evidence="6" key="2">
    <citation type="submission" date="2004-02" db="EMBL/GenBank/DDBJ databases">
        <authorList>
            <consortium name="Genoscope"/>
            <consortium name="Whitehead Institute Centre for Genome Research"/>
        </authorList>
    </citation>
    <scope>NUCLEOTIDE SEQUENCE</scope>
</reference>
<evidence type="ECO:0000259" key="5">
    <source>
        <dbReference type="PROSITE" id="PS50089"/>
    </source>
</evidence>
<dbReference type="InterPro" id="IPR013083">
    <property type="entry name" value="Znf_RING/FYVE/PHD"/>
</dbReference>
<dbReference type="Gene3D" id="3.30.40.10">
    <property type="entry name" value="Zinc/RING finger domain, C3HC4 (zinc finger)"/>
    <property type="match status" value="1"/>
</dbReference>
<dbReference type="OrthoDB" id="8928333at2759"/>
<dbReference type="PROSITE" id="PS00518">
    <property type="entry name" value="ZF_RING_1"/>
    <property type="match status" value="1"/>
</dbReference>
<dbReference type="InterPro" id="IPR001841">
    <property type="entry name" value="Znf_RING"/>
</dbReference>
<reference evidence="6" key="1">
    <citation type="journal article" date="2004" name="Nature">
        <title>Genome duplication in the teleost fish Tetraodon nigroviridis reveals the early vertebrate proto-karyotype.</title>
        <authorList>
            <person name="Jaillon O."/>
            <person name="Aury J.-M."/>
            <person name="Brunet F."/>
            <person name="Petit J.-L."/>
            <person name="Stange-Thomann N."/>
            <person name="Mauceli E."/>
            <person name="Bouneau L."/>
            <person name="Fischer C."/>
            <person name="Ozouf-Costaz C."/>
            <person name="Bernot A."/>
            <person name="Nicaud S."/>
            <person name="Jaffe D."/>
            <person name="Fisher S."/>
            <person name="Lutfalla G."/>
            <person name="Dossat C."/>
            <person name="Segurens B."/>
            <person name="Dasilva C."/>
            <person name="Salanoubat M."/>
            <person name="Levy M."/>
            <person name="Boudet N."/>
            <person name="Castellano S."/>
            <person name="Anthouard V."/>
            <person name="Jubin C."/>
            <person name="Castelli V."/>
            <person name="Katinka M."/>
            <person name="Vacherie B."/>
            <person name="Biemont C."/>
            <person name="Skalli Z."/>
            <person name="Cattolico L."/>
            <person name="Poulain J."/>
            <person name="De Berardinis V."/>
            <person name="Cruaud C."/>
            <person name="Duprat S."/>
            <person name="Brottier P."/>
            <person name="Coutanceau J.-P."/>
            <person name="Gouzy J."/>
            <person name="Parra G."/>
            <person name="Lardier G."/>
            <person name="Chapple C."/>
            <person name="McKernan K.J."/>
            <person name="McEwan P."/>
            <person name="Bosak S."/>
            <person name="Kellis M."/>
            <person name="Volff J.-N."/>
            <person name="Guigo R."/>
            <person name="Zody M.C."/>
            <person name="Mesirov J."/>
            <person name="Lindblad-Toh K."/>
            <person name="Birren B."/>
            <person name="Nusbaum C."/>
            <person name="Kahn D."/>
            <person name="Robinson-Rechavi M."/>
            <person name="Laudet V."/>
            <person name="Schachter V."/>
            <person name="Quetier F."/>
            <person name="Saurin W."/>
            <person name="Scarpelli C."/>
            <person name="Wincker P."/>
            <person name="Lander E.S."/>
            <person name="Weissenbach J."/>
            <person name="Roest Crollius H."/>
        </authorList>
    </citation>
    <scope>NUCLEOTIDE SEQUENCE [LARGE SCALE GENOMIC DNA]</scope>
</reference>
<keyword evidence="3" id="KW-0862">Zinc</keyword>
<feature type="non-terminal residue" evidence="6">
    <location>
        <position position="31"/>
    </location>
</feature>
<keyword evidence="1" id="KW-0479">Metal-binding</keyword>
<dbReference type="GO" id="GO:0008270">
    <property type="term" value="F:zinc ion binding"/>
    <property type="evidence" value="ECO:0007669"/>
    <property type="project" value="UniProtKB-KW"/>
</dbReference>
<dbReference type="PANTHER" id="PTHR25465:SF31">
    <property type="entry name" value="RING-TYPE DOMAIN-CONTAINING PROTEIN"/>
    <property type="match status" value="1"/>
</dbReference>
<organism evidence="6">
    <name type="scientific">Tetraodon nigroviridis</name>
    <name type="common">Spotted green pufferfish</name>
    <name type="synonym">Chelonodon nigroviridis</name>
    <dbReference type="NCBI Taxonomy" id="99883"/>
    <lineage>
        <taxon>Eukaryota</taxon>
        <taxon>Metazoa</taxon>
        <taxon>Chordata</taxon>
        <taxon>Craniata</taxon>
        <taxon>Vertebrata</taxon>
        <taxon>Euteleostomi</taxon>
        <taxon>Actinopterygii</taxon>
        <taxon>Neopterygii</taxon>
        <taxon>Teleostei</taxon>
        <taxon>Neoteleostei</taxon>
        <taxon>Acanthomorphata</taxon>
        <taxon>Eupercaria</taxon>
        <taxon>Tetraodontiformes</taxon>
        <taxon>Tetradontoidea</taxon>
        <taxon>Tetraodontidae</taxon>
        <taxon>Tetraodon</taxon>
    </lineage>
</organism>
<dbReference type="InterPro" id="IPR051051">
    <property type="entry name" value="E3_ubiq-ligase_TRIM/RNF"/>
</dbReference>
<dbReference type="PROSITE" id="PS50089">
    <property type="entry name" value="ZF_RING_2"/>
    <property type="match status" value="1"/>
</dbReference>
<name>Q4SRF7_TETNG</name>
<dbReference type="PANTHER" id="PTHR25465">
    <property type="entry name" value="B-BOX DOMAIN CONTAINING"/>
    <property type="match status" value="1"/>
</dbReference>
<accession>Q4SRF7</accession>
<dbReference type="Pfam" id="PF13445">
    <property type="entry name" value="zf-RING_UBOX"/>
    <property type="match status" value="1"/>
</dbReference>
<evidence type="ECO:0000256" key="1">
    <source>
        <dbReference type="ARBA" id="ARBA00022723"/>
    </source>
</evidence>
<dbReference type="InterPro" id="IPR027370">
    <property type="entry name" value="Znf-RING_euk"/>
</dbReference>
<evidence type="ECO:0000313" key="6">
    <source>
        <dbReference type="EMBL" id="CAF96775.1"/>
    </source>
</evidence>
<dbReference type="InterPro" id="IPR017907">
    <property type="entry name" value="Znf_RING_CS"/>
</dbReference>
<sequence>TCPICLELFNQPVSLPCGHSFCKECIQTYWT</sequence>
<evidence type="ECO:0000256" key="2">
    <source>
        <dbReference type="ARBA" id="ARBA00022771"/>
    </source>
</evidence>
<evidence type="ECO:0000256" key="4">
    <source>
        <dbReference type="PROSITE-ProRule" id="PRU00175"/>
    </source>
</evidence>
<feature type="domain" description="RING-type" evidence="5">
    <location>
        <begin position="2"/>
        <end position="31"/>
    </location>
</feature>
<dbReference type="AlphaFoldDB" id="Q4SRF7"/>
<keyword evidence="2 4" id="KW-0863">Zinc-finger</keyword>
<feature type="non-terminal residue" evidence="6">
    <location>
        <position position="1"/>
    </location>
</feature>